<proteinExistence type="predicted"/>
<feature type="domain" description="Tf2-1-like SH3-like" evidence="2">
    <location>
        <begin position="19"/>
        <end position="83"/>
    </location>
</feature>
<feature type="transmembrane region" description="Helical" evidence="1">
    <location>
        <begin position="167"/>
        <end position="183"/>
    </location>
</feature>
<organism evidence="3 4">
    <name type="scientific">Centaurea solstitialis</name>
    <name type="common">yellow star-thistle</name>
    <dbReference type="NCBI Taxonomy" id="347529"/>
    <lineage>
        <taxon>Eukaryota</taxon>
        <taxon>Viridiplantae</taxon>
        <taxon>Streptophyta</taxon>
        <taxon>Embryophyta</taxon>
        <taxon>Tracheophyta</taxon>
        <taxon>Spermatophyta</taxon>
        <taxon>Magnoliopsida</taxon>
        <taxon>eudicotyledons</taxon>
        <taxon>Gunneridae</taxon>
        <taxon>Pentapetalae</taxon>
        <taxon>asterids</taxon>
        <taxon>campanulids</taxon>
        <taxon>Asterales</taxon>
        <taxon>Asteraceae</taxon>
        <taxon>Carduoideae</taxon>
        <taxon>Cardueae</taxon>
        <taxon>Centaureinae</taxon>
        <taxon>Centaurea</taxon>
    </lineage>
</organism>
<evidence type="ECO:0000259" key="2">
    <source>
        <dbReference type="Pfam" id="PF24626"/>
    </source>
</evidence>
<reference evidence="3" key="1">
    <citation type="submission" date="2023-03" db="EMBL/GenBank/DDBJ databases">
        <title>Chromosome-scale reference genome and RAD-based genetic map of yellow starthistle (Centaurea solstitialis) reveal putative structural variation and QTLs associated with invader traits.</title>
        <authorList>
            <person name="Reatini B."/>
            <person name="Cang F.A."/>
            <person name="Jiang Q."/>
            <person name="Mckibben M.T.W."/>
            <person name="Barker M.S."/>
            <person name="Rieseberg L.H."/>
            <person name="Dlugosch K.M."/>
        </authorList>
    </citation>
    <scope>NUCLEOTIDE SEQUENCE</scope>
    <source>
        <strain evidence="3">CAN-66</strain>
        <tissue evidence="3">Leaf</tissue>
    </source>
</reference>
<gene>
    <name evidence="3" type="ORF">OSB04_003449</name>
</gene>
<dbReference type="Proteomes" id="UP001172457">
    <property type="component" value="Chromosome 1"/>
</dbReference>
<name>A0AA38U2C8_9ASTR</name>
<keyword evidence="1" id="KW-1133">Transmembrane helix</keyword>
<keyword evidence="1" id="KW-0472">Membrane</keyword>
<keyword evidence="4" id="KW-1185">Reference proteome</keyword>
<evidence type="ECO:0000313" key="4">
    <source>
        <dbReference type="Proteomes" id="UP001172457"/>
    </source>
</evidence>
<protein>
    <recommendedName>
        <fullName evidence="2">Tf2-1-like SH3-like domain-containing protein</fullName>
    </recommendedName>
</protein>
<evidence type="ECO:0000256" key="1">
    <source>
        <dbReference type="SAM" id="Phobius"/>
    </source>
</evidence>
<dbReference type="EMBL" id="JARYMX010000001">
    <property type="protein sequence ID" value="KAJ9567483.1"/>
    <property type="molecule type" value="Genomic_DNA"/>
</dbReference>
<dbReference type="Pfam" id="PF24626">
    <property type="entry name" value="SH3_Tf2-1"/>
    <property type="match status" value="1"/>
</dbReference>
<keyword evidence="1" id="KW-0812">Transmembrane</keyword>
<dbReference type="AlphaFoldDB" id="A0AA38U2C8"/>
<dbReference type="PANTHER" id="PTHR46148">
    <property type="entry name" value="CHROMO DOMAIN-CONTAINING PROTEIN"/>
    <property type="match status" value="1"/>
</dbReference>
<comment type="caution">
    <text evidence="3">The sequence shown here is derived from an EMBL/GenBank/DDBJ whole genome shotgun (WGS) entry which is preliminary data.</text>
</comment>
<dbReference type="PANTHER" id="PTHR46148:SF57">
    <property type="entry name" value="OS12G0499874 PROTEIN"/>
    <property type="match status" value="1"/>
</dbReference>
<feature type="transmembrane region" description="Helical" evidence="1">
    <location>
        <begin position="188"/>
        <end position="208"/>
    </location>
</feature>
<dbReference type="InterPro" id="IPR056924">
    <property type="entry name" value="SH3_Tf2-1"/>
</dbReference>
<sequence length="242" mass="27057">MSFEVRYTRGVQRNEFQVGDRVLLKVSPWKCVIRFRKRGKLGPRYIGPFTILARVGKVAYRLELPAVLGQIHNTFHVSQLRKCLADETAHIPLGDIQIDESLNYVERPVAVLDRKGLAVIGGGGVTAAAVEGMTDGGSDGCCCCCQICFLADDSLELLLLWFSGDRWWWWFVPPLLLSTVVVSGDRRWWWFVPPLLLSAVVIPVVVVIHHRCCCCDNGVYQCCCRRGDRPAAAVVTVAARIR</sequence>
<evidence type="ECO:0000313" key="3">
    <source>
        <dbReference type="EMBL" id="KAJ9567483.1"/>
    </source>
</evidence>
<accession>A0AA38U2C8</accession>